<sequence>MPHRQRAGGKAGAAHVLAEKGERILASGLHQYVIGLGRCDAELVDADRMDVLAVGGDHGHLQPGDAHVEVGHRGAVDEAQQYLLAAAEQPGPVAGRRGTVHQVGVGVRVDVGDVGRGHSHPPPHATVGQCGRPAVAFHVAQEVRQRALVVVVVRGELLHAPEQRTRAHVGPVRQQDHVLAVVVVRCRRGRVDDKRAVQAGLRLGPRGAVVPVGARLLEVEMIVVGLAGTDAVEAQAGHAVHVGRQQDAVPVDRGRVALQRVAHEQVHALAFAPAQDRCRQRAVDARRGCR</sequence>
<gene>
    <name evidence="1" type="ORF">G6F50_013996</name>
</gene>
<organism evidence="1 2">
    <name type="scientific">Rhizopus delemar</name>
    <dbReference type="NCBI Taxonomy" id="936053"/>
    <lineage>
        <taxon>Eukaryota</taxon>
        <taxon>Fungi</taxon>
        <taxon>Fungi incertae sedis</taxon>
        <taxon>Mucoromycota</taxon>
        <taxon>Mucoromycotina</taxon>
        <taxon>Mucoromycetes</taxon>
        <taxon>Mucorales</taxon>
        <taxon>Mucorineae</taxon>
        <taxon>Rhizopodaceae</taxon>
        <taxon>Rhizopus</taxon>
    </lineage>
</organism>
<reference evidence="1 2" key="1">
    <citation type="journal article" date="2020" name="Microb. Genom.">
        <title>Genetic diversity of clinical and environmental Mucorales isolates obtained from an investigation of mucormycosis cases among solid organ transplant recipients.</title>
        <authorList>
            <person name="Nguyen M.H."/>
            <person name="Kaul D."/>
            <person name="Muto C."/>
            <person name="Cheng S.J."/>
            <person name="Richter R.A."/>
            <person name="Bruno V.M."/>
            <person name="Liu G."/>
            <person name="Beyhan S."/>
            <person name="Sundermann A.J."/>
            <person name="Mounaud S."/>
            <person name="Pasculle A.W."/>
            <person name="Nierman W.C."/>
            <person name="Driscoll E."/>
            <person name="Cumbie R."/>
            <person name="Clancy C.J."/>
            <person name="Dupont C.L."/>
        </authorList>
    </citation>
    <scope>NUCLEOTIDE SEQUENCE [LARGE SCALE GENOMIC DNA]</scope>
    <source>
        <strain evidence="1 2">GL24</strain>
    </source>
</reference>
<evidence type="ECO:0000313" key="2">
    <source>
        <dbReference type="Proteomes" id="UP000740926"/>
    </source>
</evidence>
<proteinExistence type="predicted"/>
<dbReference type="EMBL" id="JAANIU010006156">
    <property type="protein sequence ID" value="KAG1543387.1"/>
    <property type="molecule type" value="Genomic_DNA"/>
</dbReference>
<keyword evidence="2" id="KW-1185">Reference proteome</keyword>
<dbReference type="Proteomes" id="UP000740926">
    <property type="component" value="Unassembled WGS sequence"/>
</dbReference>
<dbReference type="AlphaFoldDB" id="A0A9P6YAE3"/>
<comment type="caution">
    <text evidence="1">The sequence shown here is derived from an EMBL/GenBank/DDBJ whole genome shotgun (WGS) entry which is preliminary data.</text>
</comment>
<evidence type="ECO:0000313" key="1">
    <source>
        <dbReference type="EMBL" id="KAG1543387.1"/>
    </source>
</evidence>
<name>A0A9P6YAE3_9FUNG</name>
<protein>
    <submittedName>
        <fullName evidence="1">Uncharacterized protein</fullName>
    </submittedName>
</protein>
<accession>A0A9P6YAE3</accession>